<organism evidence="2">
    <name type="scientific">Ixodes ricinus</name>
    <name type="common">Common tick</name>
    <name type="synonym">Acarus ricinus</name>
    <dbReference type="NCBI Taxonomy" id="34613"/>
    <lineage>
        <taxon>Eukaryota</taxon>
        <taxon>Metazoa</taxon>
        <taxon>Ecdysozoa</taxon>
        <taxon>Arthropoda</taxon>
        <taxon>Chelicerata</taxon>
        <taxon>Arachnida</taxon>
        <taxon>Acari</taxon>
        <taxon>Parasitiformes</taxon>
        <taxon>Ixodida</taxon>
        <taxon>Ixodoidea</taxon>
        <taxon>Ixodidae</taxon>
        <taxon>Ixodinae</taxon>
        <taxon>Ixodes</taxon>
    </lineage>
</organism>
<feature type="chain" id="PRO_5004734173" evidence="1">
    <location>
        <begin position="22"/>
        <end position="217"/>
    </location>
</feature>
<keyword evidence="1" id="KW-0732">Signal</keyword>
<sequence>MKTFMGALVFSSFILLSSVTSNPGRTLKSRNGPAKKIITMAYLLDKNDFYSNDATRNSAVGKWLKKVNKKAQGELKNAVDVSIQLKITAINEASEELSIRLKAWLNEGHVYGEWILDFVKEESVNMTANPDITCVLTRHTIYNDLEEDMLAYTRDRSLCVSMVPMILTYREDEASQSGERLSELIRNSTTSDFKEALKTCKSNKPRPQGNRRLLYSQ</sequence>
<dbReference type="AlphaFoldDB" id="V5H270"/>
<protein>
    <submittedName>
        <fullName evidence="2">Putative secreted protein</fullName>
    </submittedName>
</protein>
<reference evidence="2" key="1">
    <citation type="journal article" date="2015" name="Sci. Rep.">
        <title>Tissue- and time-dependent transcription in Ixodes ricinus salivary glands and midguts when blood feeding on the vertebrate host.</title>
        <authorList>
            <person name="Kotsyfakis M."/>
            <person name="Schwarz A."/>
            <person name="Erhart J."/>
            <person name="Ribeiro J.M."/>
        </authorList>
    </citation>
    <scope>NUCLEOTIDE SEQUENCE</scope>
    <source>
        <tissue evidence="2">Salivary gland and midgut</tissue>
    </source>
</reference>
<accession>V5H270</accession>
<name>V5H270_IXORI</name>
<evidence type="ECO:0000256" key="1">
    <source>
        <dbReference type="SAM" id="SignalP"/>
    </source>
</evidence>
<proteinExistence type="evidence at transcript level"/>
<evidence type="ECO:0000313" key="2">
    <source>
        <dbReference type="EMBL" id="JAB71029.1"/>
    </source>
</evidence>
<dbReference type="EMBL" id="GANP01013439">
    <property type="protein sequence ID" value="JAB71029.1"/>
    <property type="molecule type" value="mRNA"/>
</dbReference>
<feature type="signal peptide" evidence="1">
    <location>
        <begin position="1"/>
        <end position="21"/>
    </location>
</feature>